<dbReference type="InterPro" id="IPR015955">
    <property type="entry name" value="Lactate_DH/Glyco_Ohase_4_C"/>
</dbReference>
<keyword evidence="1 4" id="KW-0816">Tricarboxylic acid cycle</keyword>
<dbReference type="PANTHER" id="PTHR43128">
    <property type="entry name" value="L-2-HYDROXYCARBOXYLATE DEHYDROGENASE (NAD(P)(+))"/>
    <property type="match status" value="1"/>
</dbReference>
<feature type="binding site" evidence="4">
    <location>
        <position position="88"/>
    </location>
    <ligand>
        <name>substrate</name>
    </ligand>
</feature>
<dbReference type="PIRSF" id="PIRSF000102">
    <property type="entry name" value="Lac_mal_DH"/>
    <property type="match status" value="1"/>
</dbReference>
<dbReference type="InterPro" id="IPR036291">
    <property type="entry name" value="NAD(P)-bd_dom_sf"/>
</dbReference>
<comment type="similarity">
    <text evidence="4">Belongs to the LDH/MDH superfamily. MDH type 3 family.</text>
</comment>
<dbReference type="EMBL" id="AP014609">
    <property type="protein sequence ID" value="BAR91787.1"/>
    <property type="molecule type" value="Genomic_DNA"/>
</dbReference>
<feature type="binding site" evidence="4">
    <location>
        <position position="82"/>
    </location>
    <ligand>
        <name>substrate</name>
    </ligand>
</feature>
<proteinExistence type="inferred from homology"/>
<dbReference type="HAMAP" id="MF_00487">
    <property type="entry name" value="Malate_dehydrog_3"/>
    <property type="match status" value="1"/>
</dbReference>
<dbReference type="NCBIfam" id="TIGR01763">
    <property type="entry name" value="MalateDH_bact"/>
    <property type="match status" value="1"/>
</dbReference>
<dbReference type="PROSITE" id="PS51257">
    <property type="entry name" value="PROKAR_LIPOPROTEIN"/>
    <property type="match status" value="1"/>
</dbReference>
<dbReference type="CDD" id="cd01339">
    <property type="entry name" value="LDH-like_MDH"/>
    <property type="match status" value="1"/>
</dbReference>
<dbReference type="InterPro" id="IPR011275">
    <property type="entry name" value="Malate_DH_type3"/>
</dbReference>
<dbReference type="PRINTS" id="PR00086">
    <property type="entry name" value="LLDHDRGNASE"/>
</dbReference>
<dbReference type="InterPro" id="IPR001236">
    <property type="entry name" value="Lactate/malate_DH_N"/>
</dbReference>
<feature type="active site" description="Proton acceptor" evidence="4">
    <location>
        <position position="175"/>
    </location>
</feature>
<comment type="catalytic activity">
    <reaction evidence="4">
        <text>(S)-malate + NAD(+) = oxaloacetate + NADH + H(+)</text>
        <dbReference type="Rhea" id="RHEA:21432"/>
        <dbReference type="ChEBI" id="CHEBI:15378"/>
        <dbReference type="ChEBI" id="CHEBI:15589"/>
        <dbReference type="ChEBI" id="CHEBI:16452"/>
        <dbReference type="ChEBI" id="CHEBI:57540"/>
        <dbReference type="ChEBI" id="CHEBI:57945"/>
        <dbReference type="EC" id="1.1.1.37"/>
    </reaction>
</comment>
<dbReference type="RefSeq" id="WP_096377857.1">
    <property type="nucleotide sequence ID" value="NZ_AP014609.1"/>
</dbReference>
<keyword evidence="2 4" id="KW-0560">Oxidoreductase</keyword>
<dbReference type="InterPro" id="IPR022383">
    <property type="entry name" value="Lactate/malate_DH_C"/>
</dbReference>
<evidence type="ECO:0000313" key="7">
    <source>
        <dbReference type="EMBL" id="BAR91787.1"/>
    </source>
</evidence>
<feature type="binding site" evidence="4">
    <location>
        <position position="120"/>
    </location>
    <ligand>
        <name>substrate</name>
    </ligand>
</feature>
<evidence type="ECO:0000259" key="5">
    <source>
        <dbReference type="Pfam" id="PF00056"/>
    </source>
</evidence>
<sequence length="312" mass="34588">MKVTIIGAGNVGASCASLLAQRNLVRKIVLLDIREKLSEGKSLDISQMLSMIESNTEVIGITKDYFQSKNSEIIIITCGIPRKPGMSREDLVKTNAEIIRTVTKKSILFSPKSKFIIVSNPLDVMSYVSYMTAKVDSSRIIGMAGILDSARYRFFLSKKLNISPIDIQSLLLGGHGDTMVPLYRYTSVSGIPIKEFLSEEENDEIIEKTKKGGEQIVNLLGTSAWMAPSASVVKIVETILKDSKRIFPCSVFLKGQYGLKDIYLGVPVVLGKSGVEKIVELKLNQKEKNLLKKSANHVKMMINKLKKFDTSY</sequence>
<feature type="domain" description="Lactate/malate dehydrogenase N-terminal" evidence="5">
    <location>
        <begin position="1"/>
        <end position="142"/>
    </location>
</feature>
<name>A0ABN5V4G8_9FLAO</name>
<feature type="binding site" evidence="4">
    <location>
        <position position="95"/>
    </location>
    <ligand>
        <name>NAD(+)</name>
        <dbReference type="ChEBI" id="CHEBI:57540"/>
    </ligand>
</feature>
<protein>
    <recommendedName>
        <fullName evidence="4">Malate dehydrogenase</fullName>
        <ecNumber evidence="4">1.1.1.37</ecNumber>
    </recommendedName>
</protein>
<organism evidence="7 8">
    <name type="scientific">Blattabacterium cuenoti BPAY</name>
    <dbReference type="NCBI Taxonomy" id="1457031"/>
    <lineage>
        <taxon>Bacteria</taxon>
        <taxon>Pseudomonadati</taxon>
        <taxon>Bacteroidota</taxon>
        <taxon>Flavobacteriia</taxon>
        <taxon>Flavobacteriales</taxon>
        <taxon>Blattabacteriaceae</taxon>
        <taxon>Blattabacterium</taxon>
    </lineage>
</organism>
<dbReference type="NCBIfam" id="NF004863">
    <property type="entry name" value="PRK06223.1"/>
    <property type="match status" value="1"/>
</dbReference>
<evidence type="ECO:0000256" key="2">
    <source>
        <dbReference type="ARBA" id="ARBA00023002"/>
    </source>
</evidence>
<keyword evidence="3 4" id="KW-0520">NAD</keyword>
<dbReference type="EC" id="1.1.1.37" evidence="4"/>
<evidence type="ECO:0000313" key="8">
    <source>
        <dbReference type="Proteomes" id="UP000217805"/>
    </source>
</evidence>
<dbReference type="SUPFAM" id="SSF51735">
    <property type="entry name" value="NAD(P)-binding Rossmann-fold domains"/>
    <property type="match status" value="1"/>
</dbReference>
<dbReference type="Pfam" id="PF00056">
    <property type="entry name" value="Ldh_1_N"/>
    <property type="match status" value="1"/>
</dbReference>
<accession>A0ABN5V4G8</accession>
<dbReference type="Pfam" id="PF02866">
    <property type="entry name" value="Ldh_1_C"/>
    <property type="match status" value="1"/>
</dbReference>
<feature type="binding site" evidence="4">
    <location>
        <begin position="7"/>
        <end position="12"/>
    </location>
    <ligand>
        <name>NAD(+)</name>
        <dbReference type="ChEBI" id="CHEBI:57540"/>
    </ligand>
</feature>
<feature type="domain" description="Lactate/malate dehydrogenase C-terminal" evidence="6">
    <location>
        <begin position="147"/>
        <end position="308"/>
    </location>
</feature>
<evidence type="ECO:0000256" key="3">
    <source>
        <dbReference type="ARBA" id="ARBA00023027"/>
    </source>
</evidence>
<evidence type="ECO:0000259" key="6">
    <source>
        <dbReference type="Pfam" id="PF02866"/>
    </source>
</evidence>
<reference evidence="7 8" key="1">
    <citation type="journal article" date="2015" name="Microbes Environ.">
        <title>An Efficient Strategy Developed for Next-Generation Sequencing of Endosymbiont Genomes Performed Using Crude DNA Isolated from Host Tissues: A Case Study of Blattabacterium cuenoti Inhabiting the Fat Bodies of Cockroaches.</title>
        <authorList>
            <person name="Kinjo Y."/>
            <person name="Saitoh S."/>
            <person name="Tokuda G."/>
        </authorList>
    </citation>
    <scope>NUCLEOTIDE SEQUENCE [LARGE SCALE GENOMIC DNA]</scope>
    <source>
        <strain evidence="7 8">BPAY</strain>
    </source>
</reference>
<gene>
    <name evidence="4 7" type="primary">mdh</name>
    <name evidence="7" type="ORF">BPAY_024</name>
</gene>
<dbReference type="PANTHER" id="PTHR43128:SF16">
    <property type="entry name" value="L-LACTATE DEHYDROGENASE"/>
    <property type="match status" value="1"/>
</dbReference>
<evidence type="ECO:0000256" key="1">
    <source>
        <dbReference type="ARBA" id="ARBA00022532"/>
    </source>
</evidence>
<dbReference type="Proteomes" id="UP000217805">
    <property type="component" value="Chromosome"/>
</dbReference>
<keyword evidence="8" id="KW-1185">Reference proteome</keyword>
<dbReference type="InterPro" id="IPR001557">
    <property type="entry name" value="L-lactate/malate_DH"/>
</dbReference>
<evidence type="ECO:0000256" key="4">
    <source>
        <dbReference type="HAMAP-Rule" id="MF_00487"/>
    </source>
</evidence>
<dbReference type="Gene3D" id="3.40.50.720">
    <property type="entry name" value="NAD(P)-binding Rossmann-like Domain"/>
    <property type="match status" value="1"/>
</dbReference>
<comment type="function">
    <text evidence="4">Catalyzes the reversible oxidation of malate to oxaloacetate.</text>
</comment>
<feature type="binding site" evidence="4">
    <location>
        <begin position="118"/>
        <end position="120"/>
    </location>
    <ligand>
        <name>NAD(+)</name>
        <dbReference type="ChEBI" id="CHEBI:57540"/>
    </ligand>
</feature>
<feature type="binding site" evidence="4">
    <location>
        <position position="32"/>
    </location>
    <ligand>
        <name>NAD(+)</name>
        <dbReference type="ChEBI" id="CHEBI:57540"/>
    </ligand>
</feature>
<dbReference type="SUPFAM" id="SSF56327">
    <property type="entry name" value="LDH C-terminal domain-like"/>
    <property type="match status" value="1"/>
</dbReference>
<feature type="binding site" evidence="4">
    <location>
        <position position="151"/>
    </location>
    <ligand>
        <name>substrate</name>
    </ligand>
</feature>
<dbReference type="Gene3D" id="3.90.110.10">
    <property type="entry name" value="Lactate dehydrogenase/glycoside hydrolase, family 4, C-terminal"/>
    <property type="match status" value="1"/>
</dbReference>